<dbReference type="GO" id="GO:0000976">
    <property type="term" value="F:transcription cis-regulatory region binding"/>
    <property type="evidence" value="ECO:0007669"/>
    <property type="project" value="UniProtKB-ARBA"/>
</dbReference>
<protein>
    <recommendedName>
        <fullName evidence="2 10">RNA polymerase sigma-54 factor</fullName>
    </recommendedName>
</protein>
<keyword evidence="4 10" id="KW-0808">Transferase</keyword>
<dbReference type="GO" id="GO:0000428">
    <property type="term" value="C:DNA-directed RNA polymerase complex"/>
    <property type="evidence" value="ECO:0007669"/>
    <property type="project" value="UniProtKB-KW"/>
</dbReference>
<name>A0A2T1K9B1_9GAMM</name>
<dbReference type="PROSITE" id="PS00718">
    <property type="entry name" value="SIGMA54_2"/>
    <property type="match status" value="1"/>
</dbReference>
<evidence type="ECO:0000259" key="12">
    <source>
        <dbReference type="Pfam" id="PF04552"/>
    </source>
</evidence>
<dbReference type="OrthoDB" id="9814402at2"/>
<evidence type="ECO:0000256" key="4">
    <source>
        <dbReference type="ARBA" id="ARBA00022679"/>
    </source>
</evidence>
<evidence type="ECO:0000256" key="5">
    <source>
        <dbReference type="ARBA" id="ARBA00022695"/>
    </source>
</evidence>
<comment type="similarity">
    <text evidence="1 10">Belongs to the sigma-54 factor family.</text>
</comment>
<keyword evidence="6 10" id="KW-0805">Transcription regulation</keyword>
<dbReference type="Pfam" id="PF04963">
    <property type="entry name" value="Sigma54_CBD"/>
    <property type="match status" value="1"/>
</dbReference>
<evidence type="ECO:0000256" key="8">
    <source>
        <dbReference type="ARBA" id="ARBA00023125"/>
    </source>
</evidence>
<feature type="domain" description="RNA polymerase sigma factor 54 DNA-binding" evidence="12">
    <location>
        <begin position="348"/>
        <end position="506"/>
    </location>
</feature>
<dbReference type="NCBIfam" id="NF009118">
    <property type="entry name" value="PRK12469.1"/>
    <property type="match status" value="1"/>
</dbReference>
<dbReference type="NCBIfam" id="NF004595">
    <property type="entry name" value="PRK05932.1-2"/>
    <property type="match status" value="1"/>
</dbReference>
<dbReference type="PROSITE" id="PS50044">
    <property type="entry name" value="SIGMA54_3"/>
    <property type="match status" value="1"/>
</dbReference>
<keyword evidence="3 10" id="KW-0240">DNA-directed RNA polymerase</keyword>
<dbReference type="PROSITE" id="PS00717">
    <property type="entry name" value="SIGMA54_1"/>
    <property type="match status" value="1"/>
</dbReference>
<dbReference type="InterPro" id="IPR000394">
    <property type="entry name" value="RNA_pol_sigma_54"/>
</dbReference>
<dbReference type="AlphaFoldDB" id="A0A2T1K9B1"/>
<reference evidence="14 15" key="1">
    <citation type="submission" date="2018-03" db="EMBL/GenBank/DDBJ databases">
        <title>Marinobacter brunus sp. nov., a marine bacterium of Gamma-proteobacteria isolated from the surface seawater of the South China Sea.</title>
        <authorList>
            <person name="Cheng H."/>
            <person name="Wu Y.-H."/>
            <person name="Xamxidin M."/>
            <person name="Xu X.-W."/>
        </authorList>
    </citation>
    <scope>NUCLEOTIDE SEQUENCE [LARGE SCALE GENOMIC DNA]</scope>
    <source>
        <strain evidence="14 15">NH169-3</strain>
    </source>
</reference>
<dbReference type="Pfam" id="PF00309">
    <property type="entry name" value="Sigma54_AID"/>
    <property type="match status" value="1"/>
</dbReference>
<dbReference type="GO" id="GO:0016779">
    <property type="term" value="F:nucleotidyltransferase activity"/>
    <property type="evidence" value="ECO:0007669"/>
    <property type="project" value="UniProtKB-KW"/>
</dbReference>
<comment type="function">
    <text evidence="10">Sigma factors are initiation factors that promote the attachment of RNA polymerase to specific initiation sites and are then released.</text>
</comment>
<keyword evidence="7 10" id="KW-0731">Sigma factor</keyword>
<dbReference type="PRINTS" id="PR00045">
    <property type="entry name" value="SIGMA54FCT"/>
</dbReference>
<feature type="compositionally biased region" description="Acidic residues" evidence="11">
    <location>
        <begin position="70"/>
        <end position="91"/>
    </location>
</feature>
<proteinExistence type="inferred from homology"/>
<comment type="caution">
    <text evidence="14">The sequence shown here is derived from an EMBL/GenBank/DDBJ whole genome shotgun (WGS) entry which is preliminary data.</text>
</comment>
<evidence type="ECO:0000256" key="3">
    <source>
        <dbReference type="ARBA" id="ARBA00022478"/>
    </source>
</evidence>
<evidence type="ECO:0000256" key="7">
    <source>
        <dbReference type="ARBA" id="ARBA00023082"/>
    </source>
</evidence>
<dbReference type="PANTHER" id="PTHR32248">
    <property type="entry name" value="RNA POLYMERASE SIGMA-54 FACTOR"/>
    <property type="match status" value="1"/>
</dbReference>
<dbReference type="Pfam" id="PF04552">
    <property type="entry name" value="Sigma54_DBD"/>
    <property type="match status" value="1"/>
</dbReference>
<evidence type="ECO:0000259" key="13">
    <source>
        <dbReference type="Pfam" id="PF04963"/>
    </source>
</evidence>
<dbReference type="Proteomes" id="UP000239866">
    <property type="component" value="Unassembled WGS sequence"/>
</dbReference>
<dbReference type="PIRSF" id="PIRSF000774">
    <property type="entry name" value="RpoN"/>
    <property type="match status" value="1"/>
</dbReference>
<evidence type="ECO:0000256" key="2">
    <source>
        <dbReference type="ARBA" id="ARBA00019942"/>
    </source>
</evidence>
<feature type="compositionally biased region" description="Acidic residues" evidence="11">
    <location>
        <begin position="50"/>
        <end position="61"/>
    </location>
</feature>
<feature type="domain" description="RNA polymerase sigma factor 54 core-binding" evidence="13">
    <location>
        <begin position="137"/>
        <end position="334"/>
    </location>
</feature>
<dbReference type="PANTHER" id="PTHR32248:SF4">
    <property type="entry name" value="RNA POLYMERASE SIGMA-54 FACTOR"/>
    <property type="match status" value="1"/>
</dbReference>
<dbReference type="InterPro" id="IPR007634">
    <property type="entry name" value="RNA_pol_sigma_54_DNA-bd"/>
</dbReference>
<evidence type="ECO:0000256" key="11">
    <source>
        <dbReference type="SAM" id="MobiDB-lite"/>
    </source>
</evidence>
<organism evidence="14 15">
    <name type="scientific">Marinobacter fuscus</name>
    <dbReference type="NCBI Taxonomy" id="2109942"/>
    <lineage>
        <taxon>Bacteria</taxon>
        <taxon>Pseudomonadati</taxon>
        <taxon>Pseudomonadota</taxon>
        <taxon>Gammaproteobacteria</taxon>
        <taxon>Pseudomonadales</taxon>
        <taxon>Marinobacteraceae</taxon>
        <taxon>Marinobacter</taxon>
    </lineage>
</organism>
<evidence type="ECO:0000313" key="15">
    <source>
        <dbReference type="Proteomes" id="UP000239866"/>
    </source>
</evidence>
<dbReference type="GO" id="GO:0016987">
    <property type="term" value="F:sigma factor activity"/>
    <property type="evidence" value="ECO:0007669"/>
    <property type="project" value="UniProtKB-KW"/>
</dbReference>
<evidence type="ECO:0000256" key="1">
    <source>
        <dbReference type="ARBA" id="ARBA00008798"/>
    </source>
</evidence>
<accession>A0A2T1K9B1</accession>
<dbReference type="InterPro" id="IPR007046">
    <property type="entry name" value="RNA_pol_sigma_54_core-bd"/>
</dbReference>
<dbReference type="Gene3D" id="1.10.10.1330">
    <property type="entry name" value="RNA polymerase sigma-54 factor, core-binding domain"/>
    <property type="match status" value="1"/>
</dbReference>
<dbReference type="FunFam" id="1.10.10.1330:FF:000001">
    <property type="entry name" value="RNA polymerase sigma-54 factor"/>
    <property type="match status" value="1"/>
</dbReference>
<dbReference type="EMBL" id="PXNP01000085">
    <property type="protein sequence ID" value="PSF06112.1"/>
    <property type="molecule type" value="Genomic_DNA"/>
</dbReference>
<evidence type="ECO:0000256" key="6">
    <source>
        <dbReference type="ARBA" id="ARBA00023015"/>
    </source>
</evidence>
<evidence type="ECO:0000256" key="10">
    <source>
        <dbReference type="PIRNR" id="PIRNR000774"/>
    </source>
</evidence>
<dbReference type="NCBIfam" id="TIGR02395">
    <property type="entry name" value="rpoN_sigma"/>
    <property type="match status" value="1"/>
</dbReference>
<dbReference type="GO" id="GO:0006352">
    <property type="term" value="P:DNA-templated transcription initiation"/>
    <property type="evidence" value="ECO:0007669"/>
    <property type="project" value="InterPro"/>
</dbReference>
<gene>
    <name evidence="14" type="ORF">C7H09_11515</name>
</gene>
<dbReference type="GO" id="GO:0001216">
    <property type="term" value="F:DNA-binding transcription activator activity"/>
    <property type="evidence" value="ECO:0007669"/>
    <property type="project" value="InterPro"/>
</dbReference>
<keyword evidence="15" id="KW-1185">Reference proteome</keyword>
<evidence type="ECO:0000313" key="14">
    <source>
        <dbReference type="EMBL" id="PSF06112.1"/>
    </source>
</evidence>
<keyword evidence="8 10" id="KW-0238">DNA-binding</keyword>
<keyword evidence="5 10" id="KW-0548">Nucleotidyltransferase</keyword>
<dbReference type="FunFam" id="1.10.10.60:FF:000045">
    <property type="entry name" value="RNA polymerase sigma-54 factor"/>
    <property type="match status" value="1"/>
</dbReference>
<evidence type="ECO:0000256" key="9">
    <source>
        <dbReference type="ARBA" id="ARBA00023163"/>
    </source>
</evidence>
<keyword evidence="9 10" id="KW-0804">Transcription</keyword>
<dbReference type="InterPro" id="IPR038709">
    <property type="entry name" value="RpoN_core-bd_sf"/>
</dbReference>
<feature type="region of interest" description="Disordered" evidence="11">
    <location>
        <begin position="39"/>
        <end position="146"/>
    </location>
</feature>
<dbReference type="Gene3D" id="1.10.10.60">
    <property type="entry name" value="Homeodomain-like"/>
    <property type="match status" value="1"/>
</dbReference>
<sequence length="508" mass="57693">MKASLQLKLGQSLTMTPQLQQAIRLLQLSTLDLQQEIQQALESNPMLETAENDDQQDDEERNESPGNETPDTDNSQEDSPPETTDWDEAENGPDWSTENDIPDNIPDDLPVDTAWDDIYQSAPAPASKGDDENDSDFETRNSPAETLQDHLEWQLNLTPMSDRDQAIAHALLDAVDERGYLTSSVEDILSGLRDDSDEDPLEQDEVEAVLRRLQHFDPPGVFARDLQECLLIQLNQLPDDTPWLRQARLVVSQFLHLLGNRDYAQLLRRSRLKEDQLKQVLALITSLNPQPGDLIDRAEPDYVIPDVIVRKHEGRWRVELNPEIAPRIRVNASYASLIRRADSSADNTYMRDQLQEAKWFIKSLQSRNETLLKVSTRIVEHQQGFLDHGEEAMKPLILSDIAQAVEMHESTISRVTTQKYMHTPRGIFELKYFFSSHVSTAEGGECYSTAIRAMIKKLIAEETPKKPLSDSKIAAMLGEQGINVARRTVAKYREAMNIPPSNERKRLV</sequence>
<dbReference type="GO" id="GO:0032993">
    <property type="term" value="C:protein-DNA complex"/>
    <property type="evidence" value="ECO:0007669"/>
    <property type="project" value="UniProtKB-ARBA"/>
</dbReference>